<gene>
    <name evidence="3" type="ORF">HMPREF1541_08813</name>
</gene>
<protein>
    <recommendedName>
        <fullName evidence="5">SGNH hydrolase-type esterase domain-containing protein</fullName>
    </recommendedName>
</protein>
<dbReference type="InterPro" id="IPR036514">
    <property type="entry name" value="SGNH_hydro_sf"/>
</dbReference>
<dbReference type="Gene3D" id="3.40.50.1110">
    <property type="entry name" value="SGNH hydrolase"/>
    <property type="match status" value="1"/>
</dbReference>
<dbReference type="eggNOG" id="ENOG502RY46">
    <property type="taxonomic scope" value="Eukaryota"/>
</dbReference>
<dbReference type="InterPro" id="IPR001087">
    <property type="entry name" value="GDSL"/>
</dbReference>
<dbReference type="HOGENOM" id="CLU_015101_1_0_1"/>
<dbReference type="PANTHER" id="PTHR45648">
    <property type="entry name" value="GDSL LIPASE/ACYLHYDROLASE FAMILY PROTEIN (AFU_ORTHOLOGUE AFUA_4G14700)"/>
    <property type="match status" value="1"/>
</dbReference>
<dbReference type="CDD" id="cd01846">
    <property type="entry name" value="fatty_acyltransferase_like"/>
    <property type="match status" value="1"/>
</dbReference>
<dbReference type="GO" id="GO:0016788">
    <property type="term" value="F:hydrolase activity, acting on ester bonds"/>
    <property type="evidence" value="ECO:0007669"/>
    <property type="project" value="InterPro"/>
</dbReference>
<dbReference type="GeneID" id="19976152"/>
<keyword evidence="2" id="KW-0732">Signal</keyword>
<evidence type="ECO:0000313" key="3">
    <source>
        <dbReference type="EMBL" id="ETN36535.1"/>
    </source>
</evidence>
<feature type="chain" id="PRO_5004823539" description="SGNH hydrolase-type esterase domain-containing protein" evidence="2">
    <location>
        <begin position="18"/>
        <end position="379"/>
    </location>
</feature>
<dbReference type="SUPFAM" id="SSF52266">
    <property type="entry name" value="SGNH hydrolase"/>
    <property type="match status" value="1"/>
</dbReference>
<proteinExistence type="predicted"/>
<dbReference type="InParanoid" id="W2RJL3"/>
<keyword evidence="1" id="KW-0378">Hydrolase</keyword>
<dbReference type="AlphaFoldDB" id="W2RJL3"/>
<name>W2RJL3_CYPE1</name>
<dbReference type="EMBL" id="KB822725">
    <property type="protein sequence ID" value="ETN36535.1"/>
    <property type="molecule type" value="Genomic_DNA"/>
</dbReference>
<organism evidence="3 4">
    <name type="scientific">Cyphellophora europaea (strain CBS 101466)</name>
    <name type="common">Phialophora europaea</name>
    <dbReference type="NCBI Taxonomy" id="1220924"/>
    <lineage>
        <taxon>Eukaryota</taxon>
        <taxon>Fungi</taxon>
        <taxon>Dikarya</taxon>
        <taxon>Ascomycota</taxon>
        <taxon>Pezizomycotina</taxon>
        <taxon>Eurotiomycetes</taxon>
        <taxon>Chaetothyriomycetidae</taxon>
        <taxon>Chaetothyriales</taxon>
        <taxon>Cyphellophoraceae</taxon>
        <taxon>Cyphellophora</taxon>
    </lineage>
</organism>
<accession>W2RJL3</accession>
<dbReference type="Proteomes" id="UP000030752">
    <property type="component" value="Unassembled WGS sequence"/>
</dbReference>
<dbReference type="InterPro" id="IPR051058">
    <property type="entry name" value="GDSL_Est/Lipase"/>
</dbReference>
<keyword evidence="4" id="KW-1185">Reference proteome</keyword>
<dbReference type="OrthoDB" id="1600564at2759"/>
<dbReference type="Pfam" id="PF00657">
    <property type="entry name" value="Lipase_GDSL"/>
    <property type="match status" value="1"/>
</dbReference>
<evidence type="ECO:0008006" key="5">
    <source>
        <dbReference type="Google" id="ProtNLM"/>
    </source>
</evidence>
<evidence type="ECO:0000256" key="2">
    <source>
        <dbReference type="SAM" id="SignalP"/>
    </source>
</evidence>
<sequence>MFSITLSLATLVSYTVAASLPRGADTVWQASNFNSLITFGDSYTDENRLNYFASHNGSAPPAGTFLPESFATASGGKTWPRYVVQYAGSNSANEWDPKLTLYNYAVSGAVCSNEITPRTFPAIKANFPSVLEYELPAFLADLPSTRNNTTPTTAYFTPPLAPTSAAYALWIGTNDLGIWAFLTNSQVPGTTIPDYMSCVFSVLDGLYASGARAFVLMNAAPLHLAPLYANATLHGAGSNQYWPLKNATNATQVAETMHEAVANVNALYRYRTPYEALVAKRYPGASFAVFDVGGLLEDVYTHPNEYLNGTEGADVQGFEHRCSEGEDGMWDRCELAFGGGSPDSFMWYDELHPSTQTDRVIAREFLGVLDGGSRWAEYW</sequence>
<dbReference type="RefSeq" id="XP_008721353.1">
    <property type="nucleotide sequence ID" value="XM_008723131.1"/>
</dbReference>
<reference evidence="3 4" key="1">
    <citation type="submission" date="2013-03" db="EMBL/GenBank/DDBJ databases">
        <title>The Genome Sequence of Phialophora europaea CBS 101466.</title>
        <authorList>
            <consortium name="The Broad Institute Genomics Platform"/>
            <person name="Cuomo C."/>
            <person name="de Hoog S."/>
            <person name="Gorbushina A."/>
            <person name="Walker B."/>
            <person name="Young S.K."/>
            <person name="Zeng Q."/>
            <person name="Gargeya S."/>
            <person name="Fitzgerald M."/>
            <person name="Haas B."/>
            <person name="Abouelleil A."/>
            <person name="Allen A.W."/>
            <person name="Alvarado L."/>
            <person name="Arachchi H.M."/>
            <person name="Berlin A.M."/>
            <person name="Chapman S.B."/>
            <person name="Gainer-Dewar J."/>
            <person name="Goldberg J."/>
            <person name="Griggs A."/>
            <person name="Gujja S."/>
            <person name="Hansen M."/>
            <person name="Howarth C."/>
            <person name="Imamovic A."/>
            <person name="Ireland A."/>
            <person name="Larimer J."/>
            <person name="McCowan C."/>
            <person name="Murphy C."/>
            <person name="Pearson M."/>
            <person name="Poon T.W."/>
            <person name="Priest M."/>
            <person name="Roberts A."/>
            <person name="Saif S."/>
            <person name="Shea T."/>
            <person name="Sisk P."/>
            <person name="Sykes S."/>
            <person name="Wortman J."/>
            <person name="Nusbaum C."/>
            <person name="Birren B."/>
        </authorList>
    </citation>
    <scope>NUCLEOTIDE SEQUENCE [LARGE SCALE GENOMIC DNA]</scope>
    <source>
        <strain evidence="3 4">CBS 101466</strain>
    </source>
</reference>
<evidence type="ECO:0000256" key="1">
    <source>
        <dbReference type="ARBA" id="ARBA00022801"/>
    </source>
</evidence>
<evidence type="ECO:0000313" key="4">
    <source>
        <dbReference type="Proteomes" id="UP000030752"/>
    </source>
</evidence>
<dbReference type="PANTHER" id="PTHR45648:SF22">
    <property type="entry name" value="GDSL LIPASE_ACYLHYDROLASE FAMILY PROTEIN (AFU_ORTHOLOGUE AFUA_4G14700)"/>
    <property type="match status" value="1"/>
</dbReference>
<dbReference type="VEuPathDB" id="FungiDB:HMPREF1541_08813"/>
<feature type="signal peptide" evidence="2">
    <location>
        <begin position="1"/>
        <end position="17"/>
    </location>
</feature>
<dbReference type="STRING" id="1220924.W2RJL3"/>